<feature type="transmembrane region" description="Helical" evidence="11">
    <location>
        <begin position="507"/>
        <end position="527"/>
    </location>
</feature>
<dbReference type="PANTHER" id="PTHR43394">
    <property type="entry name" value="ATP-DEPENDENT PERMEASE MDL1, MITOCHONDRIAL"/>
    <property type="match status" value="1"/>
</dbReference>
<dbReference type="Pfam" id="PF00664">
    <property type="entry name" value="ABC_membrane"/>
    <property type="match status" value="1"/>
</dbReference>
<proteinExistence type="predicted"/>
<feature type="transmembrane region" description="Helical" evidence="11">
    <location>
        <begin position="580"/>
        <end position="605"/>
    </location>
</feature>
<keyword evidence="9 11" id="KW-0472">Membrane</keyword>
<keyword evidence="8 11" id="KW-1133">Transmembrane helix</keyword>
<accession>A0A951U546</accession>
<dbReference type="InterPro" id="IPR011527">
    <property type="entry name" value="ABC1_TM_dom"/>
</dbReference>
<dbReference type="InterPro" id="IPR039421">
    <property type="entry name" value="Type_1_exporter"/>
</dbReference>
<feature type="domain" description="Peptidase C39" evidence="14">
    <location>
        <begin position="321"/>
        <end position="440"/>
    </location>
</feature>
<dbReference type="Pfam" id="PF00005">
    <property type="entry name" value="ABC_tran"/>
    <property type="match status" value="1"/>
</dbReference>
<feature type="transmembrane region" description="Helical" evidence="11">
    <location>
        <begin position="723"/>
        <end position="747"/>
    </location>
</feature>
<feature type="domain" description="ABC transporter" evidence="12">
    <location>
        <begin position="785"/>
        <end position="1026"/>
    </location>
</feature>
<dbReference type="Gene3D" id="3.40.50.300">
    <property type="entry name" value="P-loop containing nucleotide triphosphate hydrolases"/>
    <property type="match status" value="1"/>
</dbReference>
<keyword evidence="3 11" id="KW-0812">Transmembrane</keyword>
<keyword evidence="5" id="KW-0378">Hydrolase</keyword>
<evidence type="ECO:0000313" key="15">
    <source>
        <dbReference type="EMBL" id="MBW4465122.1"/>
    </source>
</evidence>
<evidence type="ECO:0000259" key="14">
    <source>
        <dbReference type="PROSITE" id="PS50990"/>
    </source>
</evidence>
<dbReference type="PANTHER" id="PTHR43394:SF1">
    <property type="entry name" value="ATP-BINDING CASSETTE SUB-FAMILY B MEMBER 10, MITOCHONDRIAL"/>
    <property type="match status" value="1"/>
</dbReference>
<dbReference type="InterPro" id="IPR003439">
    <property type="entry name" value="ABC_transporter-like_ATP-bd"/>
</dbReference>
<gene>
    <name evidence="15" type="ORF">KME07_06735</name>
</gene>
<evidence type="ECO:0000256" key="1">
    <source>
        <dbReference type="ARBA" id="ARBA00004651"/>
    </source>
</evidence>
<evidence type="ECO:0000256" key="2">
    <source>
        <dbReference type="ARBA" id="ARBA00022448"/>
    </source>
</evidence>
<evidence type="ECO:0000256" key="3">
    <source>
        <dbReference type="ARBA" id="ARBA00022692"/>
    </source>
</evidence>
<dbReference type="SUPFAM" id="SSF90123">
    <property type="entry name" value="ABC transporter transmembrane region"/>
    <property type="match status" value="1"/>
</dbReference>
<evidence type="ECO:0000259" key="13">
    <source>
        <dbReference type="PROSITE" id="PS50929"/>
    </source>
</evidence>
<dbReference type="AlphaFoldDB" id="A0A951U546"/>
<dbReference type="GO" id="GO:0005524">
    <property type="term" value="F:ATP binding"/>
    <property type="evidence" value="ECO:0007669"/>
    <property type="project" value="UniProtKB-KW"/>
</dbReference>
<protein>
    <submittedName>
        <fullName evidence="15">ATP-binding cassette domain-containing protein</fullName>
    </submittedName>
</protein>
<dbReference type="Gene3D" id="1.20.1560.10">
    <property type="entry name" value="ABC transporter type 1, transmembrane domain"/>
    <property type="match status" value="1"/>
</dbReference>
<feature type="transmembrane region" description="Helical" evidence="11">
    <location>
        <begin position="469"/>
        <end position="495"/>
    </location>
</feature>
<dbReference type="Gene3D" id="2.60.120.10">
    <property type="entry name" value="Jelly Rolls"/>
    <property type="match status" value="1"/>
</dbReference>
<feature type="transmembrane region" description="Helical" evidence="11">
    <location>
        <begin position="689"/>
        <end position="711"/>
    </location>
</feature>
<dbReference type="SMART" id="SM00382">
    <property type="entry name" value="AAA"/>
    <property type="match status" value="1"/>
</dbReference>
<evidence type="ECO:0000256" key="8">
    <source>
        <dbReference type="ARBA" id="ARBA00022989"/>
    </source>
</evidence>
<dbReference type="InterPro" id="IPR017871">
    <property type="entry name" value="ABC_transporter-like_CS"/>
</dbReference>
<dbReference type="GO" id="GO:0016887">
    <property type="term" value="F:ATP hydrolysis activity"/>
    <property type="evidence" value="ECO:0007669"/>
    <property type="project" value="InterPro"/>
</dbReference>
<organism evidence="15 16">
    <name type="scientific">Pegethrix bostrychoides GSE-TBD4-15B</name>
    <dbReference type="NCBI Taxonomy" id="2839662"/>
    <lineage>
        <taxon>Bacteria</taxon>
        <taxon>Bacillati</taxon>
        <taxon>Cyanobacteriota</taxon>
        <taxon>Cyanophyceae</taxon>
        <taxon>Oculatellales</taxon>
        <taxon>Oculatellaceae</taxon>
        <taxon>Pegethrix</taxon>
    </lineage>
</organism>
<sequence>MPPLAVSKFLNLFLNADQVESSTLLECSQAFSVRTFQLGEEIGRFTIDVDTANQPALFYLVCQGRVRLLCESFEQSRETTAMLLEADAAFGADFLFTNILLPYRAIAASSVQVASVPTARLTGWLKQFSRLEGLLGNSVQQRQRLIFFKRFTVLHSLPSSYIHQFVDQLVEQTIPAGSRLTQATPSEVGHFWLRQGTVSGSGELHLNGQAPSQMQPPTIGEDWGYPNLPPSDWKAQTDLVVYQLAPERWAEIAALGDGVRSPSRSLRLPVSLPPQVSPPQAKPDSPTRPNQLAHQSASIAFPKPLKRRLLSLLDRYPWIEQQSSSDCGAACLGMIGRYWGKNFPIYLLREQANVGRSGASLKNLASAAENLGFQARPVRASLSRLAEQKNPWIAHWEGMHYVVVYTTTAKRVFLADPAIGRRSLSRTEFQAHWTGYALLLDPTEQLRQTEVKQASLNRYLTALFPYRGLILQVILVSLLIQILGLVTPLFTQIILDQVVVQKSQSALNIFALGLLLFSVWGICMAAVRQYLLSYFSNRLDLTLISGFIRHTLTLPLKFFESRRVGDILTRVQENQKIQRFLIGQVVLAWLDFLTGFVYLGLMLYYNWRLTLLVLALIPPIVLLTLGATPWLRQVSRQIFNEAADQSSTLVEMISGVATIKAAAAEQELRWGWEDHLTRQMNMQFKGQKLGIGLQTASGLINTLGSTALLWYGAMLVIQDDLSVGQFVAFNMMTGYVISPVIALVNLWDELQEVFISIERLNDVFEAQPESAQSTLLLLPTLRGEIRFEDVSFRYGEDEDYNVLQNISFDVEAGQTVAIVGRSGSGKSTLVKLLQGLYPASRGHVLIDGHDIRHTAAQSLRSQLGVVPQECFLFSGSILENITLYRSEFTLEQAVEAAKLAEAHAFIQSLPLGYSTKVGERGSSLSGGQRQRIAIARALLGEPQILILDEATSSLDTESERRFQRNLAQLRRGSTGAARTTLIIAHRLSTVRSADKILVLDRGILVEQGDHDALMKLHGLYYHLVQQQLDL</sequence>
<name>A0A951U546_9CYAN</name>
<keyword evidence="7 15" id="KW-0067">ATP-binding</keyword>
<keyword evidence="6" id="KW-0645">Protease</keyword>
<feature type="region of interest" description="Disordered" evidence="10">
    <location>
        <begin position="260"/>
        <end position="295"/>
    </location>
</feature>
<dbReference type="CDD" id="cd02418">
    <property type="entry name" value="Peptidase_C39B"/>
    <property type="match status" value="1"/>
</dbReference>
<feature type="domain" description="ABC transmembrane type-1" evidence="13">
    <location>
        <begin position="473"/>
        <end position="752"/>
    </location>
</feature>
<evidence type="ECO:0000313" key="16">
    <source>
        <dbReference type="Proteomes" id="UP000707356"/>
    </source>
</evidence>
<dbReference type="InterPro" id="IPR014710">
    <property type="entry name" value="RmlC-like_jellyroll"/>
</dbReference>
<dbReference type="PROSITE" id="PS00211">
    <property type="entry name" value="ABC_TRANSPORTER_1"/>
    <property type="match status" value="1"/>
</dbReference>
<evidence type="ECO:0000256" key="7">
    <source>
        <dbReference type="ARBA" id="ARBA00022840"/>
    </source>
</evidence>
<evidence type="ECO:0000256" key="9">
    <source>
        <dbReference type="ARBA" id="ARBA00023136"/>
    </source>
</evidence>
<dbReference type="InterPro" id="IPR036640">
    <property type="entry name" value="ABC1_TM_sf"/>
</dbReference>
<comment type="caution">
    <text evidence="15">The sequence shown here is derived from an EMBL/GenBank/DDBJ whole genome shotgun (WGS) entry which is preliminary data.</text>
</comment>
<dbReference type="SUPFAM" id="SSF51206">
    <property type="entry name" value="cAMP-binding domain-like"/>
    <property type="match status" value="1"/>
</dbReference>
<dbReference type="Gene3D" id="3.90.70.10">
    <property type="entry name" value="Cysteine proteinases"/>
    <property type="match status" value="1"/>
</dbReference>
<keyword evidence="4" id="KW-0547">Nucleotide-binding</keyword>
<dbReference type="FunFam" id="3.40.50.300:FF:000287">
    <property type="entry name" value="Multidrug ABC transporter ATP-binding protein"/>
    <property type="match status" value="1"/>
</dbReference>
<keyword evidence="6" id="KW-0788">Thiol protease</keyword>
<evidence type="ECO:0000256" key="4">
    <source>
        <dbReference type="ARBA" id="ARBA00022741"/>
    </source>
</evidence>
<dbReference type="GO" id="GO:0005886">
    <property type="term" value="C:plasma membrane"/>
    <property type="evidence" value="ECO:0007669"/>
    <property type="project" value="UniProtKB-SubCell"/>
</dbReference>
<dbReference type="CDD" id="cd18568">
    <property type="entry name" value="ABC_6TM_HetC_like"/>
    <property type="match status" value="1"/>
</dbReference>
<dbReference type="PROSITE" id="PS50929">
    <property type="entry name" value="ABC_TM1F"/>
    <property type="match status" value="1"/>
</dbReference>
<feature type="compositionally biased region" description="Pro residues" evidence="10">
    <location>
        <begin position="271"/>
        <end position="281"/>
    </location>
</feature>
<dbReference type="InterPro" id="IPR005074">
    <property type="entry name" value="Peptidase_C39"/>
</dbReference>
<dbReference type="GO" id="GO:0006508">
    <property type="term" value="P:proteolysis"/>
    <property type="evidence" value="ECO:0007669"/>
    <property type="project" value="InterPro"/>
</dbReference>
<comment type="subcellular location">
    <subcellularLocation>
        <location evidence="1">Cell membrane</location>
        <topology evidence="1">Multi-pass membrane protein</topology>
    </subcellularLocation>
</comment>
<dbReference type="Proteomes" id="UP000707356">
    <property type="component" value="Unassembled WGS sequence"/>
</dbReference>
<evidence type="ECO:0000259" key="12">
    <source>
        <dbReference type="PROSITE" id="PS50893"/>
    </source>
</evidence>
<dbReference type="InterPro" id="IPR018490">
    <property type="entry name" value="cNMP-bd_dom_sf"/>
</dbReference>
<evidence type="ECO:0000256" key="11">
    <source>
        <dbReference type="SAM" id="Phobius"/>
    </source>
</evidence>
<dbReference type="Pfam" id="PF03412">
    <property type="entry name" value="Peptidase_C39"/>
    <property type="match status" value="1"/>
</dbReference>
<evidence type="ECO:0000256" key="6">
    <source>
        <dbReference type="ARBA" id="ARBA00022807"/>
    </source>
</evidence>
<dbReference type="EMBL" id="JAHHHV010000031">
    <property type="protein sequence ID" value="MBW4465122.1"/>
    <property type="molecule type" value="Genomic_DNA"/>
</dbReference>
<evidence type="ECO:0000256" key="5">
    <source>
        <dbReference type="ARBA" id="ARBA00022801"/>
    </source>
</evidence>
<feature type="transmembrane region" description="Helical" evidence="11">
    <location>
        <begin position="611"/>
        <end position="631"/>
    </location>
</feature>
<dbReference type="PROSITE" id="PS50893">
    <property type="entry name" value="ABC_TRANSPORTER_2"/>
    <property type="match status" value="1"/>
</dbReference>
<dbReference type="GO" id="GO:0015421">
    <property type="term" value="F:ABC-type oligopeptide transporter activity"/>
    <property type="evidence" value="ECO:0007669"/>
    <property type="project" value="TreeGrafter"/>
</dbReference>
<reference evidence="15" key="2">
    <citation type="journal article" date="2022" name="Microbiol. Resour. Announc.">
        <title>Metagenome Sequencing to Explore Phylogenomics of Terrestrial Cyanobacteria.</title>
        <authorList>
            <person name="Ward R.D."/>
            <person name="Stajich J.E."/>
            <person name="Johansen J.R."/>
            <person name="Huntemann M."/>
            <person name="Clum A."/>
            <person name="Foster B."/>
            <person name="Foster B."/>
            <person name="Roux S."/>
            <person name="Palaniappan K."/>
            <person name="Varghese N."/>
            <person name="Mukherjee S."/>
            <person name="Reddy T.B.K."/>
            <person name="Daum C."/>
            <person name="Copeland A."/>
            <person name="Chen I.A."/>
            <person name="Ivanova N.N."/>
            <person name="Kyrpides N.C."/>
            <person name="Shapiro N."/>
            <person name="Eloe-Fadrosh E.A."/>
            <person name="Pietrasiak N."/>
        </authorList>
    </citation>
    <scope>NUCLEOTIDE SEQUENCE</scope>
    <source>
        <strain evidence="15">GSE-TBD4-15B</strain>
    </source>
</reference>
<dbReference type="InterPro" id="IPR027417">
    <property type="entry name" value="P-loop_NTPase"/>
</dbReference>
<dbReference type="GO" id="GO:0008234">
    <property type="term" value="F:cysteine-type peptidase activity"/>
    <property type="evidence" value="ECO:0007669"/>
    <property type="project" value="UniProtKB-KW"/>
</dbReference>
<dbReference type="SUPFAM" id="SSF52540">
    <property type="entry name" value="P-loop containing nucleoside triphosphate hydrolases"/>
    <property type="match status" value="1"/>
</dbReference>
<feature type="compositionally biased region" description="Low complexity" evidence="10">
    <location>
        <begin position="260"/>
        <end position="270"/>
    </location>
</feature>
<reference evidence="15" key="1">
    <citation type="submission" date="2021-05" db="EMBL/GenBank/DDBJ databases">
        <authorList>
            <person name="Pietrasiak N."/>
            <person name="Ward R."/>
            <person name="Stajich J.E."/>
            <person name="Kurbessoian T."/>
        </authorList>
    </citation>
    <scope>NUCLEOTIDE SEQUENCE</scope>
    <source>
        <strain evidence="15">GSE-TBD4-15B</strain>
    </source>
</reference>
<evidence type="ECO:0000256" key="10">
    <source>
        <dbReference type="SAM" id="MobiDB-lite"/>
    </source>
</evidence>
<dbReference type="PROSITE" id="PS50990">
    <property type="entry name" value="PEPTIDASE_C39"/>
    <property type="match status" value="1"/>
</dbReference>
<keyword evidence="2" id="KW-0813">Transport</keyword>
<dbReference type="InterPro" id="IPR003593">
    <property type="entry name" value="AAA+_ATPase"/>
</dbReference>